<dbReference type="OrthoDB" id="19657at2759"/>
<evidence type="ECO:0000256" key="1">
    <source>
        <dbReference type="SAM" id="MobiDB-lite"/>
    </source>
</evidence>
<dbReference type="PANTHER" id="PTHR43301">
    <property type="entry name" value="ARABINAN ENDO-1,5-ALPHA-L-ARABINOSIDASE"/>
    <property type="match status" value="1"/>
</dbReference>
<feature type="region of interest" description="Disordered" evidence="1">
    <location>
        <begin position="166"/>
        <end position="204"/>
    </location>
</feature>
<keyword evidence="3" id="KW-1185">Reference proteome</keyword>
<sequence>MLALGSKTNLGGDAKPKRHIDCDPQYEGYAFLYFSNRVENIYLAASNGNNALSFTELNNAQPILESTDGDGDGGSFGSRYLEIWKSNDLITFSAQRHVLVSLDNYGNTWAPEVYYDEDLDTYVVYWASGIYNNTANPKHDPIEYQRMVYATTEDFQTFSKPKIWQDKSPKGRIDSTVIKENDTEVKAPTYGPPPTFGPPQRTWS</sequence>
<evidence type="ECO:0000313" key="3">
    <source>
        <dbReference type="Proteomes" id="UP000070121"/>
    </source>
</evidence>
<dbReference type="AlphaFoldDB" id="A0A135V1I6"/>
<organism evidence="2 3">
    <name type="scientific">Colletotrichum salicis</name>
    <dbReference type="NCBI Taxonomy" id="1209931"/>
    <lineage>
        <taxon>Eukaryota</taxon>
        <taxon>Fungi</taxon>
        <taxon>Dikarya</taxon>
        <taxon>Ascomycota</taxon>
        <taxon>Pezizomycotina</taxon>
        <taxon>Sordariomycetes</taxon>
        <taxon>Hypocreomycetidae</taxon>
        <taxon>Glomerellales</taxon>
        <taxon>Glomerellaceae</taxon>
        <taxon>Colletotrichum</taxon>
        <taxon>Colletotrichum acutatum species complex</taxon>
    </lineage>
</organism>
<dbReference type="PANTHER" id="PTHR43301:SF3">
    <property type="entry name" value="ARABINAN ENDO-1,5-ALPHA-L-ARABINOSIDASE A-RELATED"/>
    <property type="match status" value="1"/>
</dbReference>
<dbReference type="SUPFAM" id="SSF75005">
    <property type="entry name" value="Arabinanase/levansucrase/invertase"/>
    <property type="match status" value="1"/>
</dbReference>
<comment type="caution">
    <text evidence="2">The sequence shown here is derived from an EMBL/GenBank/DDBJ whole genome shotgun (WGS) entry which is preliminary data.</text>
</comment>
<feature type="compositionally biased region" description="Basic and acidic residues" evidence="1">
    <location>
        <begin position="166"/>
        <end position="185"/>
    </location>
</feature>
<feature type="non-terminal residue" evidence="2">
    <location>
        <position position="204"/>
    </location>
</feature>
<dbReference type="InterPro" id="IPR050727">
    <property type="entry name" value="GH43_arabinanases"/>
</dbReference>
<accession>A0A135V1I6</accession>
<proteinExistence type="predicted"/>
<protein>
    <recommendedName>
        <fullName evidence="4">Glycosyl hydrolase family 43 protein</fullName>
    </recommendedName>
</protein>
<evidence type="ECO:0000313" key="2">
    <source>
        <dbReference type="EMBL" id="KXH66491.1"/>
    </source>
</evidence>
<dbReference type="InterPro" id="IPR023296">
    <property type="entry name" value="Glyco_hydro_beta-prop_sf"/>
</dbReference>
<dbReference type="EMBL" id="JFFI01000673">
    <property type="protein sequence ID" value="KXH66491.1"/>
    <property type="molecule type" value="Genomic_DNA"/>
</dbReference>
<dbReference type="STRING" id="1209931.A0A135V1I6"/>
<gene>
    <name evidence="2" type="ORF">CSAL01_13318</name>
</gene>
<dbReference type="Gene3D" id="2.115.10.20">
    <property type="entry name" value="Glycosyl hydrolase domain, family 43"/>
    <property type="match status" value="1"/>
</dbReference>
<reference evidence="2 3" key="1">
    <citation type="submission" date="2014-02" db="EMBL/GenBank/DDBJ databases">
        <title>The genome sequence of Colletotrichum salicis CBS 607.94.</title>
        <authorList>
            <person name="Baroncelli R."/>
            <person name="Thon M.R."/>
        </authorList>
    </citation>
    <scope>NUCLEOTIDE SEQUENCE [LARGE SCALE GENOMIC DNA]</scope>
    <source>
        <strain evidence="2 3">CBS 607.94</strain>
    </source>
</reference>
<evidence type="ECO:0008006" key="4">
    <source>
        <dbReference type="Google" id="ProtNLM"/>
    </source>
</evidence>
<dbReference type="Proteomes" id="UP000070121">
    <property type="component" value="Unassembled WGS sequence"/>
</dbReference>
<name>A0A135V1I6_9PEZI</name>